<dbReference type="InterPro" id="IPR058534">
    <property type="entry name" value="YjdF"/>
</dbReference>
<sequence length="223" mass="24418">MVGMASGERAALGAFAAVLAATWWRPPHPAEQALHHSLTVLALVALWWARRRLRLPPGSLVLALVFLALHSVAARWLYSEVPYDEWTRTLFGWSLNESLGWRRNNFDRLVHVAYGACLAPVLIRWLVDARGWPPVRAAVAAVELVLSTSALYELLEWGVAMTLSPATAEAYNGQQGDAWDPHKDMLCALAGAILAACAVLAGRAARPVHDGQPAGLRQTRIHR</sequence>
<evidence type="ECO:0000313" key="1">
    <source>
        <dbReference type="EMBL" id="GAA1742519.1"/>
    </source>
</evidence>
<dbReference type="PIRSF" id="PIRSF020606">
    <property type="entry name" value="UCP020606"/>
    <property type="match status" value="1"/>
</dbReference>
<dbReference type="EMBL" id="BAAALS010000004">
    <property type="protein sequence ID" value="GAA1742519.1"/>
    <property type="molecule type" value="Genomic_DNA"/>
</dbReference>
<gene>
    <name evidence="1" type="ORF">GCM10009681_11670</name>
</gene>
<proteinExistence type="predicted"/>
<organism evidence="1 2">
    <name type="scientific">Luedemannella helvata</name>
    <dbReference type="NCBI Taxonomy" id="349315"/>
    <lineage>
        <taxon>Bacteria</taxon>
        <taxon>Bacillati</taxon>
        <taxon>Actinomycetota</taxon>
        <taxon>Actinomycetes</taxon>
        <taxon>Micromonosporales</taxon>
        <taxon>Micromonosporaceae</taxon>
        <taxon>Luedemannella</taxon>
    </lineage>
</organism>
<accession>A0ABP4VZ41</accession>
<dbReference type="InterPro" id="IPR014509">
    <property type="entry name" value="YjdF-like"/>
</dbReference>
<keyword evidence="2" id="KW-1185">Reference proteome</keyword>
<evidence type="ECO:0008006" key="3">
    <source>
        <dbReference type="Google" id="ProtNLM"/>
    </source>
</evidence>
<reference evidence="2" key="1">
    <citation type="journal article" date="2019" name="Int. J. Syst. Evol. Microbiol.">
        <title>The Global Catalogue of Microorganisms (GCM) 10K type strain sequencing project: providing services to taxonomists for standard genome sequencing and annotation.</title>
        <authorList>
            <consortium name="The Broad Institute Genomics Platform"/>
            <consortium name="The Broad Institute Genome Sequencing Center for Infectious Disease"/>
            <person name="Wu L."/>
            <person name="Ma J."/>
        </authorList>
    </citation>
    <scope>NUCLEOTIDE SEQUENCE [LARGE SCALE GENOMIC DNA]</scope>
    <source>
        <strain evidence="2">JCM 13249</strain>
    </source>
</reference>
<comment type="caution">
    <text evidence="1">The sequence shown here is derived from an EMBL/GenBank/DDBJ whole genome shotgun (WGS) entry which is preliminary data.</text>
</comment>
<dbReference type="Proteomes" id="UP001500655">
    <property type="component" value="Unassembled WGS sequence"/>
</dbReference>
<dbReference type="Pfam" id="PF09997">
    <property type="entry name" value="DUF2238"/>
    <property type="match status" value="1"/>
</dbReference>
<evidence type="ECO:0000313" key="2">
    <source>
        <dbReference type="Proteomes" id="UP001500655"/>
    </source>
</evidence>
<protein>
    <recommendedName>
        <fullName evidence="3">DUF2238 domain-containing protein</fullName>
    </recommendedName>
</protein>
<name>A0ABP4VZ41_9ACTN</name>